<dbReference type="EC" id="2.7.7.7" evidence="4"/>
<evidence type="ECO:0000256" key="17">
    <source>
        <dbReference type="ARBA" id="ARBA00023204"/>
    </source>
</evidence>
<feature type="region of interest" description="Disordered" evidence="21">
    <location>
        <begin position="291"/>
        <end position="369"/>
    </location>
</feature>
<feature type="compositionally biased region" description="Acidic residues" evidence="21">
    <location>
        <begin position="10"/>
        <end position="21"/>
    </location>
</feature>
<feature type="compositionally biased region" description="Polar residues" evidence="21">
    <location>
        <begin position="562"/>
        <end position="576"/>
    </location>
</feature>
<evidence type="ECO:0000256" key="9">
    <source>
        <dbReference type="ARBA" id="ARBA00022705"/>
    </source>
</evidence>
<evidence type="ECO:0000313" key="25">
    <source>
        <dbReference type="Proteomes" id="UP000838412"/>
    </source>
</evidence>
<dbReference type="EMBL" id="OV696687">
    <property type="protein sequence ID" value="CAH1254928.1"/>
    <property type="molecule type" value="Genomic_DNA"/>
</dbReference>
<evidence type="ECO:0000256" key="21">
    <source>
        <dbReference type="SAM" id="MobiDB-lite"/>
    </source>
</evidence>
<evidence type="ECO:0000256" key="7">
    <source>
        <dbReference type="ARBA" id="ARBA00022679"/>
    </source>
</evidence>
<name>A0A8J9ZJ66_BRALA</name>
<evidence type="ECO:0000256" key="11">
    <source>
        <dbReference type="ARBA" id="ARBA00022763"/>
    </source>
</evidence>
<dbReference type="PROSITE" id="PS51908">
    <property type="entry name" value="ZF_UBZ4"/>
    <property type="match status" value="1"/>
</dbReference>
<proteinExistence type="inferred from homology"/>
<dbReference type="Gene3D" id="1.10.150.810">
    <property type="match status" value="1"/>
</dbReference>
<organism evidence="24 25">
    <name type="scientific">Branchiostoma lanceolatum</name>
    <name type="common">Common lancelet</name>
    <name type="synonym">Amphioxus lanceolatum</name>
    <dbReference type="NCBI Taxonomy" id="7740"/>
    <lineage>
        <taxon>Eukaryota</taxon>
        <taxon>Metazoa</taxon>
        <taxon>Chordata</taxon>
        <taxon>Cephalochordata</taxon>
        <taxon>Leptocardii</taxon>
        <taxon>Amphioxiformes</taxon>
        <taxon>Branchiostomatidae</taxon>
        <taxon>Branchiostoma</taxon>
    </lineage>
</organism>
<dbReference type="OrthoDB" id="1747274at2759"/>
<dbReference type="FunFam" id="3.40.1170.60:FF:000002">
    <property type="entry name" value="Polymerase (DNA directed) kappa"/>
    <property type="match status" value="1"/>
</dbReference>
<dbReference type="Proteomes" id="UP000838412">
    <property type="component" value="Chromosome 2"/>
</dbReference>
<dbReference type="CDD" id="cd03586">
    <property type="entry name" value="PolY_Pol_IV_kappa"/>
    <property type="match status" value="1"/>
</dbReference>
<evidence type="ECO:0000256" key="6">
    <source>
        <dbReference type="ARBA" id="ARBA00022457"/>
    </source>
</evidence>
<evidence type="ECO:0000256" key="4">
    <source>
        <dbReference type="ARBA" id="ARBA00012417"/>
    </source>
</evidence>
<evidence type="ECO:0000256" key="2">
    <source>
        <dbReference type="ARBA" id="ARBA00004123"/>
    </source>
</evidence>
<evidence type="ECO:0000259" key="23">
    <source>
        <dbReference type="PROSITE" id="PS51908"/>
    </source>
</evidence>
<feature type="compositionally biased region" description="Polar residues" evidence="21">
    <location>
        <begin position="39"/>
        <end position="55"/>
    </location>
</feature>
<evidence type="ECO:0000256" key="16">
    <source>
        <dbReference type="ARBA" id="ARBA00023125"/>
    </source>
</evidence>
<evidence type="ECO:0000256" key="3">
    <source>
        <dbReference type="ARBA" id="ARBA00010945"/>
    </source>
</evidence>
<dbReference type="Gene3D" id="3.40.1170.60">
    <property type="match status" value="1"/>
</dbReference>
<evidence type="ECO:0000256" key="14">
    <source>
        <dbReference type="ARBA" id="ARBA00022842"/>
    </source>
</evidence>
<keyword evidence="11 20" id="KW-0227">DNA damage</keyword>
<evidence type="ECO:0000256" key="1">
    <source>
        <dbReference type="ARBA" id="ARBA00001946"/>
    </source>
</evidence>
<dbReference type="PANTHER" id="PTHR11076:SF33">
    <property type="entry name" value="DNA POLYMERASE KAPPA"/>
    <property type="match status" value="1"/>
</dbReference>
<protein>
    <recommendedName>
        <fullName evidence="5">DNA polymerase kappa</fullName>
        <ecNumber evidence="4">2.7.7.7</ecNumber>
    </recommendedName>
</protein>
<feature type="region of interest" description="Disordered" evidence="21">
    <location>
        <begin position="783"/>
        <end position="814"/>
    </location>
</feature>
<evidence type="ECO:0000256" key="10">
    <source>
        <dbReference type="ARBA" id="ARBA00022723"/>
    </source>
</evidence>
<dbReference type="InterPro" id="IPR050116">
    <property type="entry name" value="DNA_polymerase-Y"/>
</dbReference>
<feature type="region of interest" description="Disordered" evidence="21">
    <location>
        <begin position="561"/>
        <end position="596"/>
    </location>
</feature>
<dbReference type="Pfam" id="PF11798">
    <property type="entry name" value="IMS_HHH"/>
    <property type="match status" value="1"/>
</dbReference>
<dbReference type="GO" id="GO:0008270">
    <property type="term" value="F:zinc ion binding"/>
    <property type="evidence" value="ECO:0007669"/>
    <property type="project" value="UniProtKB-KW"/>
</dbReference>
<evidence type="ECO:0000256" key="18">
    <source>
        <dbReference type="ARBA" id="ARBA00023242"/>
    </source>
</evidence>
<dbReference type="InterPro" id="IPR043502">
    <property type="entry name" value="DNA/RNA_pol_sf"/>
</dbReference>
<feature type="domain" description="UBZ4-type" evidence="23">
    <location>
        <begin position="732"/>
        <end position="761"/>
    </location>
</feature>
<feature type="region of interest" description="Disordered" evidence="21">
    <location>
        <begin position="1"/>
        <end position="67"/>
    </location>
</feature>
<dbReference type="Gene3D" id="3.30.70.270">
    <property type="match status" value="1"/>
</dbReference>
<keyword evidence="25" id="KW-1185">Reference proteome</keyword>
<keyword evidence="8" id="KW-0548">Nucleotidyltransferase</keyword>
<dbReference type="InterPro" id="IPR022880">
    <property type="entry name" value="DNApol_IV"/>
</dbReference>
<keyword evidence="10" id="KW-0479">Metal-binding</keyword>
<accession>A0A8J9ZJ66</accession>
<dbReference type="InterPro" id="IPR036775">
    <property type="entry name" value="DNA_pol_Y-fam_lit_finger_sf"/>
</dbReference>
<sequence>MEPCWLEGEGQQEEEEMEEDWLAPVDGGEAQDQHHAQGSEPSTVESFSSPGTSVPSEKAANANISTSAEGTGIMTRMELNTFKAGMEGLDKEKINKIIMEASKGSRFYENEMRKEKQMAQRISAMMDSLASITPQQKKEAQLQVDKMVEDLVEGRDLSHSIVHLDMDAFYAAVEMRDNPALRDKPMAVGGIGMLSTSNYLARKYGVRAAMPGFIGKKLCPDLVIVPTNFDKYRTVSRQVRDVLRQYDPNFAPMSLDEAYMDLTDYLELRKSLPEEMRTFYAHIEGCVSKRNGTMENQNKDSISEETQADVRAPEPSSSTANNDNEDSSLERSKVAQNHDSNASANSFGTEEVPETCQQSADDVKEKEEPVSVTEDCESHCENVGCKRVVFGCDAEEVVREIRFRIEQRTRLTASAGIAANMMLAKVCSDQNKPNGQFCIPSDRDAIMDFIKVLPVRKVCGIGKVMAQQLNALGITTCTHLYEQRAVLSLLFSPVSSSHLLRVALGLGATRIERESERKSMSVEWTFSELSKPSDLYRKCWELCEALAKNLQDEGLKRKQDVHVNSSDLQGQKQVKGTLSGGGTAASYDPPLPSLAAANNTDQVEKPKEVDEHHRKLYNLPECSEENTNRNLEHLSKTNGNTPEQDIVEKDDPLAGRSSTAAAYTCPVCNQPQQHNLRLFNEHVDMCLVRSSKEDEEEESAKSENMFTGNKHAMEEHVQETASAQMTDTDVGSVECPVCGQLQSGELLTFNQHVDMCLSRGTIKDIIKEQGCSNVEVHKPLCSTNSTKKTAKRSATQTGSSAKRRKQEKSSTKTATLDRFFV</sequence>
<reference evidence="24" key="1">
    <citation type="submission" date="2022-01" db="EMBL/GenBank/DDBJ databases">
        <authorList>
            <person name="Braso-Vives M."/>
        </authorList>
    </citation>
    <scope>NUCLEOTIDE SEQUENCE</scope>
</reference>
<dbReference type="FunFam" id="1.10.150.810:FF:000005">
    <property type="entry name" value="DNA polymerase kappa-like"/>
    <property type="match status" value="1"/>
</dbReference>
<gene>
    <name evidence="24" type="primary">POLK</name>
    <name evidence="24" type="ORF">BLAG_LOCUS14152</name>
</gene>
<evidence type="ECO:0000256" key="5">
    <source>
        <dbReference type="ARBA" id="ARBA00016178"/>
    </source>
</evidence>
<evidence type="ECO:0000313" key="24">
    <source>
        <dbReference type="EMBL" id="CAH1254928.1"/>
    </source>
</evidence>
<dbReference type="InterPro" id="IPR006642">
    <property type="entry name" value="Rad18_UBZ4"/>
</dbReference>
<dbReference type="GO" id="GO:0003887">
    <property type="term" value="F:DNA-directed DNA polymerase activity"/>
    <property type="evidence" value="ECO:0007669"/>
    <property type="project" value="UniProtKB-KW"/>
</dbReference>
<dbReference type="InterPro" id="IPR001126">
    <property type="entry name" value="UmuC"/>
</dbReference>
<keyword evidence="12 20" id="KW-0863">Zinc-finger</keyword>
<dbReference type="SUPFAM" id="SSF56672">
    <property type="entry name" value="DNA/RNA polymerases"/>
    <property type="match status" value="1"/>
</dbReference>
<evidence type="ECO:0000256" key="15">
    <source>
        <dbReference type="ARBA" id="ARBA00022932"/>
    </source>
</evidence>
<keyword evidence="18" id="KW-0539">Nucleus</keyword>
<dbReference type="Gene3D" id="3.30.1490.100">
    <property type="entry name" value="DNA polymerase, Y-family, little finger domain"/>
    <property type="match status" value="1"/>
</dbReference>
<evidence type="ECO:0000256" key="8">
    <source>
        <dbReference type="ARBA" id="ARBA00022695"/>
    </source>
</evidence>
<dbReference type="SUPFAM" id="SSF100879">
    <property type="entry name" value="Lesion bypass DNA polymerase (Y-family), little finger domain"/>
    <property type="match status" value="1"/>
</dbReference>
<dbReference type="Pfam" id="PF00817">
    <property type="entry name" value="IMS"/>
    <property type="match status" value="1"/>
</dbReference>
<dbReference type="GO" id="GO:0006260">
    <property type="term" value="P:DNA replication"/>
    <property type="evidence" value="ECO:0007669"/>
    <property type="project" value="UniProtKB-KW"/>
</dbReference>
<dbReference type="SMART" id="SM00734">
    <property type="entry name" value="ZnF_Rad18"/>
    <property type="match status" value="2"/>
</dbReference>
<keyword evidence="7" id="KW-0808">Transferase</keyword>
<evidence type="ECO:0000259" key="22">
    <source>
        <dbReference type="PROSITE" id="PS50173"/>
    </source>
</evidence>
<dbReference type="PROSITE" id="PS50173">
    <property type="entry name" value="UMUC"/>
    <property type="match status" value="1"/>
</dbReference>
<dbReference type="Gene3D" id="1.10.150.20">
    <property type="entry name" value="5' to 3' exonuclease, C-terminal subdomain"/>
    <property type="match status" value="1"/>
</dbReference>
<feature type="compositionally biased region" description="Polar residues" evidence="21">
    <location>
        <begin position="334"/>
        <end position="348"/>
    </location>
</feature>
<evidence type="ECO:0000256" key="12">
    <source>
        <dbReference type="ARBA" id="ARBA00022771"/>
    </source>
</evidence>
<dbReference type="InterPro" id="IPR024728">
    <property type="entry name" value="PolY_HhH_motif"/>
</dbReference>
<dbReference type="GO" id="GO:0003684">
    <property type="term" value="F:damaged DNA binding"/>
    <property type="evidence" value="ECO:0007669"/>
    <property type="project" value="InterPro"/>
</dbReference>
<dbReference type="GO" id="GO:0005634">
    <property type="term" value="C:nucleus"/>
    <property type="evidence" value="ECO:0007669"/>
    <property type="project" value="UniProtKB-SubCell"/>
</dbReference>
<keyword evidence="14" id="KW-0460">Magnesium</keyword>
<comment type="cofactor">
    <cofactor evidence="1">
        <name>Mg(2+)</name>
        <dbReference type="ChEBI" id="CHEBI:18420"/>
    </cofactor>
</comment>
<feature type="domain" description="UmuC" evidence="22">
    <location>
        <begin position="161"/>
        <end position="462"/>
    </location>
</feature>
<comment type="subcellular location">
    <subcellularLocation>
        <location evidence="2">Nucleus</location>
    </subcellularLocation>
</comment>
<dbReference type="FunFam" id="1.10.150.810:FF:000001">
    <property type="entry name" value="DNA polymerase kappa"/>
    <property type="match status" value="1"/>
</dbReference>
<evidence type="ECO:0000256" key="19">
    <source>
        <dbReference type="ARBA" id="ARBA00049244"/>
    </source>
</evidence>
<keyword evidence="15" id="KW-0239">DNA-directed DNA polymerase</keyword>
<dbReference type="GO" id="GO:0042276">
    <property type="term" value="P:error-prone translesion synthesis"/>
    <property type="evidence" value="ECO:0007669"/>
    <property type="project" value="TreeGrafter"/>
</dbReference>
<feature type="compositionally biased region" description="Polar residues" evidence="21">
    <location>
        <begin position="783"/>
        <end position="800"/>
    </location>
</feature>
<keyword evidence="9" id="KW-0235">DNA replication</keyword>
<dbReference type="InterPro" id="IPR043128">
    <property type="entry name" value="Rev_trsase/Diguanyl_cyclase"/>
</dbReference>
<comment type="catalytic activity">
    <reaction evidence="19">
        <text>DNA(n) + a 2'-deoxyribonucleoside 5'-triphosphate = DNA(n+1) + diphosphate</text>
        <dbReference type="Rhea" id="RHEA:22508"/>
        <dbReference type="Rhea" id="RHEA-COMP:17339"/>
        <dbReference type="Rhea" id="RHEA-COMP:17340"/>
        <dbReference type="ChEBI" id="CHEBI:33019"/>
        <dbReference type="ChEBI" id="CHEBI:61560"/>
        <dbReference type="ChEBI" id="CHEBI:173112"/>
        <dbReference type="EC" id="2.7.7.7"/>
    </reaction>
</comment>
<keyword evidence="17 20" id="KW-0234">DNA repair</keyword>
<keyword evidence="6" id="KW-0515">Mutator protein</keyword>
<evidence type="ECO:0000256" key="20">
    <source>
        <dbReference type="PROSITE-ProRule" id="PRU01256"/>
    </source>
</evidence>
<dbReference type="PANTHER" id="PTHR11076">
    <property type="entry name" value="DNA REPAIR POLYMERASE UMUC / TRANSFERASE FAMILY MEMBER"/>
    <property type="match status" value="1"/>
</dbReference>
<dbReference type="GO" id="GO:0006281">
    <property type="term" value="P:DNA repair"/>
    <property type="evidence" value="ECO:0007669"/>
    <property type="project" value="UniProtKB-KW"/>
</dbReference>
<dbReference type="Gene3D" id="3.30.160.60">
    <property type="entry name" value="Classic Zinc Finger"/>
    <property type="match status" value="2"/>
</dbReference>
<keyword evidence="16" id="KW-0238">DNA-binding</keyword>
<keyword evidence="13" id="KW-0862">Zinc</keyword>
<evidence type="ECO:0000256" key="13">
    <source>
        <dbReference type="ARBA" id="ARBA00022833"/>
    </source>
</evidence>
<dbReference type="AlphaFoldDB" id="A0A8J9ZJ66"/>
<comment type="similarity">
    <text evidence="3">Belongs to the DNA polymerase type-Y family.</text>
</comment>